<dbReference type="Pfam" id="PF01938">
    <property type="entry name" value="TRAM"/>
    <property type="match status" value="1"/>
</dbReference>
<dbReference type="InterPro" id="IPR030390">
    <property type="entry name" value="MeTrfase_TrmA_AS"/>
</dbReference>
<dbReference type="FunFam" id="2.40.50.1070:FF:000003">
    <property type="entry name" value="23S rRNA (Uracil-5-)-methyltransferase RumA"/>
    <property type="match status" value="1"/>
</dbReference>
<keyword evidence="1 5" id="KW-0489">Methyltransferase</keyword>
<dbReference type="InterPro" id="IPR012340">
    <property type="entry name" value="NA-bd_OB-fold"/>
</dbReference>
<dbReference type="Gene3D" id="3.40.50.150">
    <property type="entry name" value="Vaccinia Virus protein VP39"/>
    <property type="match status" value="1"/>
</dbReference>
<evidence type="ECO:0000259" key="4">
    <source>
        <dbReference type="PROSITE" id="PS50926"/>
    </source>
</evidence>
<dbReference type="PROSITE" id="PS01230">
    <property type="entry name" value="TRMA_1"/>
    <property type="match status" value="1"/>
</dbReference>
<evidence type="ECO:0000256" key="1">
    <source>
        <dbReference type="ARBA" id="ARBA00022603"/>
    </source>
</evidence>
<protein>
    <submittedName>
        <fullName evidence="5">RNA methyltransferase, TrmA family</fullName>
    </submittedName>
</protein>
<dbReference type="CDD" id="cd02440">
    <property type="entry name" value="AdoMet_MTases"/>
    <property type="match status" value="1"/>
</dbReference>
<dbReference type="InterPro" id="IPR010280">
    <property type="entry name" value="U5_MeTrfase_fam"/>
</dbReference>
<evidence type="ECO:0000256" key="2">
    <source>
        <dbReference type="ARBA" id="ARBA00022679"/>
    </source>
</evidence>
<dbReference type="FunFam" id="3.40.50.150:FF:000009">
    <property type="entry name" value="23S rRNA (Uracil(1939)-C(5))-methyltransferase RlmD"/>
    <property type="match status" value="1"/>
</dbReference>
<dbReference type="SUPFAM" id="SSF53335">
    <property type="entry name" value="S-adenosyl-L-methionine-dependent methyltransferases"/>
    <property type="match status" value="1"/>
</dbReference>
<dbReference type="InterPro" id="IPR030391">
    <property type="entry name" value="MeTrfase_TrmA_CS"/>
</dbReference>
<sequence>MKKGEVLELDIESYAFEGKGIAKIPFDDEELAASGKKFVIFVHGSYPGDKVKAQIRRKKRSYAEAKVAEVIVASEDRTEAKCSYFGTCGGCKQQDLKYDVQLKYKAEQVRDSFERLAGIENFEMEPIVPSEKVFFYRNKMEFSFSDKRWLTKEEIGKAEEIENRNFALGLHIPRIFDKVLDLNECFLQSEESNKILNFTREFFKSRNASIFSTKTHEGYLRHLVIKQASRTDNLMVNLVTSSQNDEWMSEYTAELLKIVPSITTVINNINEKKSQTAYGDYEIIYHGDGYIYDYIGEYKFRISANSFFQTNTTQAVNLYQIALDYAELKGDEILYDLYSGAGTISIYVSKNAKHVFAFESVDSSIEDAYTNNELNNIDNVTHIKADLNRSFLPIVEKNSIPKPDLILLDPPRAGMNPKTVNDIIKLDPPKIVYVSCNPTTQARDVKLLSEAGYKLIKMRPVDMFPHTFHIENVALLIKS</sequence>
<dbReference type="Pfam" id="PF05958">
    <property type="entry name" value="tRNA_U5-meth_tr"/>
    <property type="match status" value="1"/>
</dbReference>
<dbReference type="EMBL" id="UOGD01000183">
    <property type="protein sequence ID" value="VAX20989.1"/>
    <property type="molecule type" value="Genomic_DNA"/>
</dbReference>
<dbReference type="PROSITE" id="PS01231">
    <property type="entry name" value="TRMA_2"/>
    <property type="match status" value="1"/>
</dbReference>
<organism evidence="5">
    <name type="scientific">hydrothermal vent metagenome</name>
    <dbReference type="NCBI Taxonomy" id="652676"/>
    <lineage>
        <taxon>unclassified sequences</taxon>
        <taxon>metagenomes</taxon>
        <taxon>ecological metagenomes</taxon>
    </lineage>
</organism>
<evidence type="ECO:0000313" key="5">
    <source>
        <dbReference type="EMBL" id="VAX20989.1"/>
    </source>
</evidence>
<dbReference type="GO" id="GO:0070041">
    <property type="term" value="F:rRNA (uridine-C5-)-methyltransferase activity"/>
    <property type="evidence" value="ECO:0007669"/>
    <property type="project" value="TreeGrafter"/>
</dbReference>
<dbReference type="GO" id="GO:0070475">
    <property type="term" value="P:rRNA base methylation"/>
    <property type="evidence" value="ECO:0007669"/>
    <property type="project" value="TreeGrafter"/>
</dbReference>
<accession>A0A3B1BST4</accession>
<gene>
    <name evidence="5" type="ORF">MNBD_IGNAVI01-1624</name>
</gene>
<proteinExistence type="predicted"/>
<dbReference type="Gene3D" id="2.40.50.140">
    <property type="entry name" value="Nucleic acid-binding proteins"/>
    <property type="match status" value="1"/>
</dbReference>
<dbReference type="InterPro" id="IPR029063">
    <property type="entry name" value="SAM-dependent_MTases_sf"/>
</dbReference>
<dbReference type="InterPro" id="IPR002792">
    <property type="entry name" value="TRAM_dom"/>
</dbReference>
<dbReference type="Gene3D" id="2.40.50.1070">
    <property type="match status" value="1"/>
</dbReference>
<evidence type="ECO:0000256" key="3">
    <source>
        <dbReference type="ARBA" id="ARBA00022691"/>
    </source>
</evidence>
<keyword evidence="2 5" id="KW-0808">Transferase</keyword>
<dbReference type="PANTHER" id="PTHR11061:SF30">
    <property type="entry name" value="TRNA (URACIL(54)-C(5))-METHYLTRANSFERASE"/>
    <property type="match status" value="1"/>
</dbReference>
<dbReference type="NCBIfam" id="TIGR00479">
    <property type="entry name" value="rumA"/>
    <property type="match status" value="1"/>
</dbReference>
<dbReference type="PANTHER" id="PTHR11061">
    <property type="entry name" value="RNA M5U METHYLTRANSFERASE"/>
    <property type="match status" value="1"/>
</dbReference>
<name>A0A3B1BST4_9ZZZZ</name>
<reference evidence="5" key="1">
    <citation type="submission" date="2018-06" db="EMBL/GenBank/DDBJ databases">
        <authorList>
            <person name="Zhirakovskaya E."/>
        </authorList>
    </citation>
    <scope>NUCLEOTIDE SEQUENCE</scope>
</reference>
<feature type="domain" description="TRAM" evidence="4">
    <location>
        <begin position="1"/>
        <end position="69"/>
    </location>
</feature>
<dbReference type="AlphaFoldDB" id="A0A3B1BST4"/>
<dbReference type="PROSITE" id="PS50926">
    <property type="entry name" value="TRAM"/>
    <property type="match status" value="1"/>
</dbReference>
<dbReference type="PROSITE" id="PS51687">
    <property type="entry name" value="SAM_MT_RNA_M5U"/>
    <property type="match status" value="1"/>
</dbReference>
<keyword evidence="3" id="KW-0949">S-adenosyl-L-methionine</keyword>
<dbReference type="SUPFAM" id="SSF50249">
    <property type="entry name" value="Nucleic acid-binding proteins"/>
    <property type="match status" value="1"/>
</dbReference>